<evidence type="ECO:0000313" key="1">
    <source>
        <dbReference type="EMBL" id="AWG44890.1"/>
    </source>
</evidence>
<reference evidence="1 2" key="1">
    <citation type="journal article" date="2015" name="PLoS ONE">
        <title>Genome Sequence of Bacillus endophyticus and Analysis of Its Companion Mechanism in the Ketogulonigenium vulgare-Bacillus Strain Consortium.</title>
        <authorList>
            <person name="Jia N."/>
            <person name="Du J."/>
            <person name="Ding M.Z."/>
            <person name="Gao F."/>
            <person name="Yuan Y.J."/>
        </authorList>
    </citation>
    <scope>NUCLEOTIDE SEQUENCE [LARGE SCALE GENOMIC DNA]</scope>
    <source>
        <strain evidence="1 2">Hbe603</strain>
        <plasmid evidence="2">pbeh1</plasmid>
    </source>
</reference>
<geneLocation type="plasmid" evidence="2">
    <name>pbeh1</name>
</geneLocation>
<keyword evidence="1" id="KW-0614">Plasmid</keyword>
<accession>A0A2S1M0J2</accession>
<evidence type="ECO:0008006" key="3">
    <source>
        <dbReference type="Google" id="ProtNLM"/>
    </source>
</evidence>
<dbReference type="Proteomes" id="UP000036202">
    <property type="component" value="Plasmid pbeh1"/>
</dbReference>
<gene>
    <name evidence="1" type="ORF">BEH_24645</name>
</gene>
<name>A0A2S1M0J2_9BACI</name>
<proteinExistence type="predicted"/>
<dbReference type="EMBL" id="CP015323">
    <property type="protein sequence ID" value="AWG44890.1"/>
    <property type="molecule type" value="Genomic_DNA"/>
</dbReference>
<sequence length="209" mass="24531">MLGNGAFFRNNVQSFFISYELNLFRDYVKYIENTLQQELKTYEDGIKELQEEEVDDYIDEYLDNLIQYSYDFPTLMRKSLFVSIYTFLEDKMVDLCVPTDNTLLNLNDIQGKGIEQASVYLKKVLRLDFPDSGKEWHYIKKANLIRNCIVHANGNVSKSTSQKKLRNIINDMPSITIDKSDHIRLDSNFCLDFVENVGAFLRQLYKIEN</sequence>
<organism evidence="1 2">
    <name type="scientific">Priestia filamentosa</name>
    <dbReference type="NCBI Taxonomy" id="1402861"/>
    <lineage>
        <taxon>Bacteria</taxon>
        <taxon>Bacillati</taxon>
        <taxon>Bacillota</taxon>
        <taxon>Bacilli</taxon>
        <taxon>Bacillales</taxon>
        <taxon>Bacillaceae</taxon>
        <taxon>Priestia</taxon>
    </lineage>
</organism>
<protein>
    <recommendedName>
        <fullName evidence="3">RiboL-PSP-HEPN domain-containing protein</fullName>
    </recommendedName>
</protein>
<evidence type="ECO:0000313" key="2">
    <source>
        <dbReference type="Proteomes" id="UP000036202"/>
    </source>
</evidence>
<dbReference type="RefSeq" id="WP_046218212.1">
    <property type="nucleotide sequence ID" value="NZ_CP015323.1"/>
</dbReference>
<dbReference type="KEGG" id="beo:BEH_24645"/>
<dbReference type="OrthoDB" id="2966676at2"/>
<keyword evidence="2" id="KW-1185">Reference proteome</keyword>
<dbReference type="AlphaFoldDB" id="A0A2S1M0J2"/>